<dbReference type="Proteomes" id="UP000050902">
    <property type="component" value="Unassembled WGS sequence"/>
</dbReference>
<sequence>MRPCATVRPISATGRRIRPMNRSRFFFMLLSCLVLATPVTLMAGDAPPDSKEARKAAKRQAQQEALDAMRRGEILPLVRILAIAQQHAPGDVIEVEYKAGPKYEVKTLARDGRIREVKLDARTGALLKIEDD</sequence>
<dbReference type="EMBL" id="LDJG01000032">
    <property type="protein sequence ID" value="KRG54327.1"/>
    <property type="molecule type" value="Genomic_DNA"/>
</dbReference>
<evidence type="ECO:0000259" key="2">
    <source>
        <dbReference type="Pfam" id="PF03413"/>
    </source>
</evidence>
<protein>
    <recommendedName>
        <fullName evidence="2">PepSY domain-containing protein</fullName>
    </recommendedName>
</protein>
<organism evidence="3 4">
    <name type="scientific">Stenotrophomonas nitritireducens</name>
    <dbReference type="NCBI Taxonomy" id="83617"/>
    <lineage>
        <taxon>Bacteria</taxon>
        <taxon>Pseudomonadati</taxon>
        <taxon>Pseudomonadota</taxon>
        <taxon>Gammaproteobacteria</taxon>
        <taxon>Lysobacterales</taxon>
        <taxon>Lysobacteraceae</taxon>
        <taxon>Stenotrophomonas</taxon>
    </lineage>
</organism>
<reference evidence="3 4" key="1">
    <citation type="submission" date="2015-05" db="EMBL/GenBank/DDBJ databases">
        <title>Genome sequencing and analysis of members of genus Stenotrophomonas.</title>
        <authorList>
            <person name="Patil P.P."/>
            <person name="Midha S."/>
            <person name="Patil P.B."/>
        </authorList>
    </citation>
    <scope>NUCLEOTIDE SEQUENCE [LARGE SCALE GENOMIC DNA]</scope>
    <source>
        <strain evidence="3 4">DSM 12575</strain>
    </source>
</reference>
<evidence type="ECO:0000256" key="1">
    <source>
        <dbReference type="SAM" id="SignalP"/>
    </source>
</evidence>
<dbReference type="Pfam" id="PF03413">
    <property type="entry name" value="PepSY"/>
    <property type="match status" value="1"/>
</dbReference>
<evidence type="ECO:0000313" key="4">
    <source>
        <dbReference type="Proteomes" id="UP000050902"/>
    </source>
</evidence>
<keyword evidence="4" id="KW-1185">Reference proteome</keyword>
<comment type="caution">
    <text evidence="3">The sequence shown here is derived from an EMBL/GenBank/DDBJ whole genome shotgun (WGS) entry which is preliminary data.</text>
</comment>
<feature type="domain" description="PepSY" evidence="2">
    <location>
        <begin position="76"/>
        <end position="130"/>
    </location>
</feature>
<dbReference type="Gene3D" id="3.10.450.40">
    <property type="match status" value="1"/>
</dbReference>
<gene>
    <name evidence="3" type="ORF">ABB22_16270</name>
</gene>
<keyword evidence="1" id="KW-0732">Signal</keyword>
<proteinExistence type="predicted"/>
<feature type="chain" id="PRO_5046972978" description="PepSY domain-containing protein" evidence="1">
    <location>
        <begin position="44"/>
        <end position="132"/>
    </location>
</feature>
<evidence type="ECO:0000313" key="3">
    <source>
        <dbReference type="EMBL" id="KRG54327.1"/>
    </source>
</evidence>
<name>A0ABR5NG07_9GAMM</name>
<accession>A0ABR5NG07</accession>
<dbReference type="InterPro" id="IPR025711">
    <property type="entry name" value="PepSY"/>
</dbReference>
<feature type="signal peptide" evidence="1">
    <location>
        <begin position="1"/>
        <end position="43"/>
    </location>
</feature>